<dbReference type="SUPFAM" id="SSF51735">
    <property type="entry name" value="NAD(P)-binding Rossmann-fold domains"/>
    <property type="match status" value="1"/>
</dbReference>
<dbReference type="SUPFAM" id="SSF55347">
    <property type="entry name" value="Glyceraldehyde-3-phosphate dehydrogenase-like, C-terminal domain"/>
    <property type="match status" value="1"/>
</dbReference>
<dbReference type="Proteomes" id="UP001302696">
    <property type="component" value="Chromosome"/>
</dbReference>
<evidence type="ECO:0000259" key="2">
    <source>
        <dbReference type="Pfam" id="PF21378"/>
    </source>
</evidence>
<dbReference type="InterPro" id="IPR048477">
    <property type="entry name" value="YceM-like_C"/>
</dbReference>
<name>A0ABZ0Q568_9LACO</name>
<organism evidence="3 4">
    <name type="scientific">Pediococcus inopinatus</name>
    <dbReference type="NCBI Taxonomy" id="114090"/>
    <lineage>
        <taxon>Bacteria</taxon>
        <taxon>Bacillati</taxon>
        <taxon>Bacillota</taxon>
        <taxon>Bacilli</taxon>
        <taxon>Lactobacillales</taxon>
        <taxon>Lactobacillaceae</taxon>
        <taxon>Pediococcus</taxon>
    </lineage>
</organism>
<dbReference type="InterPro" id="IPR000683">
    <property type="entry name" value="Gfo/Idh/MocA-like_OxRdtase_N"/>
</dbReference>
<dbReference type="PANTHER" id="PTHR43708">
    <property type="entry name" value="CONSERVED EXPRESSED OXIDOREDUCTASE (EUROFUNG)"/>
    <property type="match status" value="1"/>
</dbReference>
<dbReference type="InterPro" id="IPR051317">
    <property type="entry name" value="Gfo/Idh/MocA_oxidoreduct"/>
</dbReference>
<dbReference type="PANTHER" id="PTHR43708:SF4">
    <property type="entry name" value="OXIDOREDUCTASE YCEM-RELATED"/>
    <property type="match status" value="1"/>
</dbReference>
<evidence type="ECO:0000313" key="4">
    <source>
        <dbReference type="Proteomes" id="UP001302696"/>
    </source>
</evidence>
<sequence length="304" mass="34166">MKKIDVMGLGNIAQKAYLPVMASLQDQYEWHFCTRNDEKRRKLQAQYGVTHGESNIEELIAEKPLAVFVHTPTATHYQIIKKLLANNINVYVDKPISENLEEVEELYRLAAQKQVILTCGFNRRFVPLNQKLKALPDKQIIRGIKLREDAVQETKFAIYDLLIHVVDTVRYLLDEPIQSQQTQLFTTGENLKQALVTLKTKHSSATAEINLVGGVNQEEITVETAGGIATVENCQTFIKKTPAGKQIITAPDWQPTLVTRGFDPLTRQFLAAVEGKQANPVSAESSIESHKICRDAVKAFEVLN</sequence>
<keyword evidence="4" id="KW-1185">Reference proteome</keyword>
<dbReference type="Pfam" id="PF01408">
    <property type="entry name" value="GFO_IDH_MocA"/>
    <property type="match status" value="1"/>
</dbReference>
<evidence type="ECO:0000313" key="3">
    <source>
        <dbReference type="EMBL" id="WPC21272.1"/>
    </source>
</evidence>
<dbReference type="EMBL" id="CP104778">
    <property type="protein sequence ID" value="WPC21272.1"/>
    <property type="molecule type" value="Genomic_DNA"/>
</dbReference>
<dbReference type="Gene3D" id="3.40.50.720">
    <property type="entry name" value="NAD(P)-binding Rossmann-like Domain"/>
    <property type="match status" value="1"/>
</dbReference>
<dbReference type="Gene3D" id="3.30.360.10">
    <property type="entry name" value="Dihydrodipicolinate Reductase, domain 2"/>
    <property type="match status" value="1"/>
</dbReference>
<protein>
    <submittedName>
        <fullName evidence="3">Gfo/Idh/MocA family oxidoreductase</fullName>
    </submittedName>
</protein>
<reference evidence="4" key="1">
    <citation type="submission" date="2024-06" db="EMBL/GenBank/DDBJ databases">
        <authorList>
            <person name="Chang H.C."/>
            <person name="Mun S.Y."/>
        </authorList>
    </citation>
    <scope>NUCLEOTIDE SEQUENCE [LARGE SCALE GENOMIC DNA]</scope>
    <source>
        <strain evidence="4">KT1</strain>
    </source>
</reference>
<feature type="domain" description="Gfo/Idh/MocA-like oxidoreductase N-terminal" evidence="1">
    <location>
        <begin position="3"/>
        <end position="121"/>
    </location>
</feature>
<dbReference type="Pfam" id="PF21378">
    <property type="entry name" value="YceM-like_C"/>
    <property type="match status" value="1"/>
</dbReference>
<dbReference type="RefSeq" id="WP_057772230.1">
    <property type="nucleotide sequence ID" value="NZ_BBIM01000016.1"/>
</dbReference>
<accession>A0ABZ0Q568</accession>
<feature type="domain" description="YceM-like C-terminal" evidence="2">
    <location>
        <begin position="130"/>
        <end position="237"/>
    </location>
</feature>
<dbReference type="InterPro" id="IPR036291">
    <property type="entry name" value="NAD(P)-bd_dom_sf"/>
</dbReference>
<evidence type="ECO:0000259" key="1">
    <source>
        <dbReference type="Pfam" id="PF01408"/>
    </source>
</evidence>
<gene>
    <name evidence="3" type="ORF">N6G96_08325</name>
</gene>
<proteinExistence type="predicted"/>